<dbReference type="Proteomes" id="UP000242715">
    <property type="component" value="Unassembled WGS sequence"/>
</dbReference>
<dbReference type="Gene3D" id="3.90.25.10">
    <property type="entry name" value="UDP-galactose 4-epimerase, domain 1"/>
    <property type="match status" value="1"/>
</dbReference>
<protein>
    <recommendedName>
        <fullName evidence="1">NmrA-like domain-containing protein</fullName>
    </recommendedName>
</protein>
<gene>
    <name evidence="2" type="ORF">TSUD_218540</name>
</gene>
<accession>A0A2Z6NRS8</accession>
<dbReference type="InterPro" id="IPR008030">
    <property type="entry name" value="NmrA-like"/>
</dbReference>
<evidence type="ECO:0000313" key="2">
    <source>
        <dbReference type="EMBL" id="GAU32677.1"/>
    </source>
</evidence>
<organism evidence="2 3">
    <name type="scientific">Trifolium subterraneum</name>
    <name type="common">Subterranean clover</name>
    <dbReference type="NCBI Taxonomy" id="3900"/>
    <lineage>
        <taxon>Eukaryota</taxon>
        <taxon>Viridiplantae</taxon>
        <taxon>Streptophyta</taxon>
        <taxon>Embryophyta</taxon>
        <taxon>Tracheophyta</taxon>
        <taxon>Spermatophyta</taxon>
        <taxon>Magnoliopsida</taxon>
        <taxon>eudicotyledons</taxon>
        <taxon>Gunneridae</taxon>
        <taxon>Pentapetalae</taxon>
        <taxon>rosids</taxon>
        <taxon>fabids</taxon>
        <taxon>Fabales</taxon>
        <taxon>Fabaceae</taxon>
        <taxon>Papilionoideae</taxon>
        <taxon>50 kb inversion clade</taxon>
        <taxon>NPAAA clade</taxon>
        <taxon>Hologalegina</taxon>
        <taxon>IRL clade</taxon>
        <taxon>Trifolieae</taxon>
        <taxon>Trifolium</taxon>
    </lineage>
</organism>
<dbReference type="PANTHER" id="PTHR43349">
    <property type="entry name" value="PINORESINOL REDUCTASE-RELATED"/>
    <property type="match status" value="1"/>
</dbReference>
<dbReference type="GO" id="GO:0009807">
    <property type="term" value="P:lignan biosynthetic process"/>
    <property type="evidence" value="ECO:0007669"/>
    <property type="project" value="UniProtKB-ARBA"/>
</dbReference>
<dbReference type="InterPro" id="IPR036291">
    <property type="entry name" value="NAD(P)-bd_dom_sf"/>
</dbReference>
<dbReference type="OrthoDB" id="419598at2759"/>
<dbReference type="SUPFAM" id="SSF51735">
    <property type="entry name" value="NAD(P)-binding Rossmann-fold domains"/>
    <property type="match status" value="1"/>
</dbReference>
<dbReference type="PANTHER" id="PTHR43349:SF9">
    <property type="entry name" value="PHENYLCOUMARAN BENZYLIC ETHER REDUCTASE-LIKE PROTEIN"/>
    <property type="match status" value="1"/>
</dbReference>
<proteinExistence type="predicted"/>
<dbReference type="Gene3D" id="3.40.50.720">
    <property type="entry name" value="NAD(P)-binding Rossmann-like Domain"/>
    <property type="match status" value="2"/>
</dbReference>
<evidence type="ECO:0000313" key="3">
    <source>
        <dbReference type="Proteomes" id="UP000242715"/>
    </source>
</evidence>
<dbReference type="InterPro" id="IPR050608">
    <property type="entry name" value="NmrA-type/Isoflavone_red_sf"/>
</dbReference>
<dbReference type="Pfam" id="PF05368">
    <property type="entry name" value="NmrA"/>
    <property type="match status" value="1"/>
</dbReference>
<keyword evidence="3" id="KW-1185">Reference proteome</keyword>
<sequence length="273" mass="31162">MEDNKKNRILVFGGSGYIGKYVVKASISLGYPTFVYTRPINSQTSSSKKQLFEEFHSIGVTIVERFLPSEFGVEEDRVNPLPPFQAFLDKKRKIRREIEAANIPYTYIAGHFCGAYFVNFLLRPYEKKKDITVYGDGKIKAVLNYEEDIGNYTIKVANDPQTFNRIVIYRPSKNIISQNELISLWEQKSGQKFSKTFVPEDELVKLSQTLPPPQDIPISIIHSAFVRGDHIFDLKEDDVEASQLYPDYNYKSIDQLLDKFLVDPPPPASAAFG</sequence>
<name>A0A2Z6NRS8_TRISU</name>
<dbReference type="AlphaFoldDB" id="A0A2Z6NRS8"/>
<reference evidence="3" key="1">
    <citation type="journal article" date="2017" name="Front. Plant Sci.">
        <title>Climate Clever Clovers: New Paradigm to Reduce the Environmental Footprint of Ruminants by Breeding Low Methanogenic Forages Utilizing Haplotype Variation.</title>
        <authorList>
            <person name="Kaur P."/>
            <person name="Appels R."/>
            <person name="Bayer P.E."/>
            <person name="Keeble-Gagnere G."/>
            <person name="Wang J."/>
            <person name="Hirakawa H."/>
            <person name="Shirasawa K."/>
            <person name="Vercoe P."/>
            <person name="Stefanova K."/>
            <person name="Durmic Z."/>
            <person name="Nichols P."/>
            <person name="Revell C."/>
            <person name="Isobe S.N."/>
            <person name="Edwards D."/>
            <person name="Erskine W."/>
        </authorList>
    </citation>
    <scope>NUCLEOTIDE SEQUENCE [LARGE SCALE GENOMIC DNA]</scope>
    <source>
        <strain evidence="3">cv. Daliak</strain>
    </source>
</reference>
<evidence type="ECO:0000259" key="1">
    <source>
        <dbReference type="Pfam" id="PF05368"/>
    </source>
</evidence>
<feature type="domain" description="NmrA-like" evidence="1">
    <location>
        <begin position="63"/>
        <end position="254"/>
    </location>
</feature>
<dbReference type="EMBL" id="DF973501">
    <property type="protein sequence ID" value="GAU32677.1"/>
    <property type="molecule type" value="Genomic_DNA"/>
</dbReference>